<dbReference type="EMBL" id="VUKA01000001">
    <property type="protein sequence ID" value="KAA2215124.1"/>
    <property type="molecule type" value="Genomic_DNA"/>
</dbReference>
<dbReference type="PANTHER" id="PTHR11908">
    <property type="entry name" value="XANTHINE DEHYDROGENASE"/>
    <property type="match status" value="1"/>
</dbReference>
<keyword evidence="1" id="KW-0500">Molybdenum</keyword>
<protein>
    <submittedName>
        <fullName evidence="4">Xanthine dehydrogenase family protein molybdopterin-binding subunit</fullName>
    </submittedName>
</protein>
<organism evidence="4 5">
    <name type="scientific">Teichococcus oryzae</name>
    <dbReference type="NCBI Taxonomy" id="1608942"/>
    <lineage>
        <taxon>Bacteria</taxon>
        <taxon>Pseudomonadati</taxon>
        <taxon>Pseudomonadota</taxon>
        <taxon>Alphaproteobacteria</taxon>
        <taxon>Acetobacterales</taxon>
        <taxon>Roseomonadaceae</taxon>
        <taxon>Roseomonas</taxon>
    </lineage>
</organism>
<evidence type="ECO:0000313" key="5">
    <source>
        <dbReference type="Proteomes" id="UP000322110"/>
    </source>
</evidence>
<dbReference type="OrthoDB" id="7374166at2"/>
<name>A0A5B2TLR4_9PROT</name>
<dbReference type="Gene3D" id="3.30.365.10">
    <property type="entry name" value="Aldehyde oxidase/xanthine dehydrogenase, molybdopterin binding domain"/>
    <property type="match status" value="4"/>
</dbReference>
<comment type="caution">
    <text evidence="4">The sequence shown here is derived from an EMBL/GenBank/DDBJ whole genome shotgun (WGS) entry which is preliminary data.</text>
</comment>
<dbReference type="InterPro" id="IPR046867">
    <property type="entry name" value="AldOxase/xan_DH_MoCoBD2"/>
</dbReference>
<dbReference type="RefSeq" id="WP_149811077.1">
    <property type="nucleotide sequence ID" value="NZ_VUKA01000001.1"/>
</dbReference>
<dbReference type="SUPFAM" id="SSF54665">
    <property type="entry name" value="CO dehydrogenase molybdoprotein N-domain-like"/>
    <property type="match status" value="1"/>
</dbReference>
<reference evidence="4 5" key="1">
    <citation type="journal article" date="2015" name="Int. J. Syst. Evol. Microbiol.">
        <title>Roseomonas oryzae sp. nov., isolated from paddy rhizosphere soil.</title>
        <authorList>
            <person name="Ramaprasad E.V."/>
            <person name="Sasikala Ch."/>
            <person name="Ramana Ch.V."/>
        </authorList>
    </citation>
    <scope>NUCLEOTIDE SEQUENCE [LARGE SCALE GENOMIC DNA]</scope>
    <source>
        <strain evidence="4 5">KCTC 42542</strain>
    </source>
</reference>
<dbReference type="Pfam" id="PF01315">
    <property type="entry name" value="Ald_Xan_dh_C"/>
    <property type="match status" value="1"/>
</dbReference>
<evidence type="ECO:0000256" key="1">
    <source>
        <dbReference type="ARBA" id="ARBA00022505"/>
    </source>
</evidence>
<feature type="domain" description="Aldehyde oxidase/xanthine dehydrogenase a/b hammerhead" evidence="3">
    <location>
        <begin position="30"/>
        <end position="145"/>
    </location>
</feature>
<accession>A0A5B2TLR4</accession>
<dbReference type="InterPro" id="IPR036856">
    <property type="entry name" value="Ald_Oxase/Xan_DH_a/b_sf"/>
</dbReference>
<dbReference type="InterPro" id="IPR037165">
    <property type="entry name" value="AldOxase/xan_DH_Mopterin-bd_sf"/>
</dbReference>
<dbReference type="Proteomes" id="UP000322110">
    <property type="component" value="Unassembled WGS sequence"/>
</dbReference>
<evidence type="ECO:0000256" key="2">
    <source>
        <dbReference type="ARBA" id="ARBA00023002"/>
    </source>
</evidence>
<evidence type="ECO:0000313" key="4">
    <source>
        <dbReference type="EMBL" id="KAA2215124.1"/>
    </source>
</evidence>
<dbReference type="SUPFAM" id="SSF56003">
    <property type="entry name" value="Molybdenum cofactor-binding domain"/>
    <property type="match status" value="1"/>
</dbReference>
<dbReference type="SMART" id="SM01008">
    <property type="entry name" value="Ald_Xan_dh_C"/>
    <property type="match status" value="1"/>
</dbReference>
<evidence type="ECO:0000259" key="3">
    <source>
        <dbReference type="SMART" id="SM01008"/>
    </source>
</evidence>
<dbReference type="InterPro" id="IPR000674">
    <property type="entry name" value="Ald_Oxase/Xan_DH_a/b"/>
</dbReference>
<proteinExistence type="predicted"/>
<dbReference type="GO" id="GO:0005506">
    <property type="term" value="F:iron ion binding"/>
    <property type="evidence" value="ECO:0007669"/>
    <property type="project" value="InterPro"/>
</dbReference>
<dbReference type="InterPro" id="IPR016208">
    <property type="entry name" value="Ald_Oxase/xanthine_DH-like"/>
</dbReference>
<dbReference type="InterPro" id="IPR008274">
    <property type="entry name" value="AldOxase/xan_DH_MoCoBD1"/>
</dbReference>
<dbReference type="Gene3D" id="3.90.1170.50">
    <property type="entry name" value="Aldehyde oxidase/xanthine dehydrogenase, a/b hammerhead"/>
    <property type="match status" value="1"/>
</dbReference>
<gene>
    <name evidence="4" type="ORF">F0Q34_05535</name>
</gene>
<keyword evidence="5" id="KW-1185">Reference proteome</keyword>
<dbReference type="AlphaFoldDB" id="A0A5B2TLR4"/>
<sequence>MPDTMSLDPSRLKFGVGQAVPRNEDPVLLQGRGSYTDDLQLPGQAWCVMVRSPYAHGILRGIDTAAAREVPGVLAVFTGADLQQAGYGGFRCALPLEGLNNIERSALATDKVRFVGDPIAFVVAETKEAARDGAEAVMPDIDPLPAVTEASAAAAEGAPQLYEDVPGNQVLDFHHGDREKVAAAFAGAAATVRLEMRNNRVVVCPMEPRSAIAEHDPASGRYTLHVGCQGVFGLRNQIKDLLKVPVEKVRILTGHVGGSFGMKAPAYPEYVCLLHAAKQLGRPVKWTDERSGSFLSDTHGRDHEVVGELALDAEGRFLAVRLTSFANMGAFLVNVGPLMGTMGFLRNVQSNYATPLVEISTRCLMTNTTPISAYRGAGRPEGNYFMERLIEAAAVRTGIDAIELRRRNHIRPEQMPFTGAAGTKYDSGEFTAVLEQAMAEADWDGYAARKAASEAKGLLRGRGVGNFLECTAPPTKEMGGIRFEPDGGVTIVTGTLDYGQGHWTPFAQVLHQSLGIPFNRIRLVQGDSDQLIAGGGTGGSKSIMASGAAIIEASALVIEKARQAAAHVLEAAEADIEFEPHAEGGPRLSIAGTDRGIDLLSLAAQLRDMPSRPEGVPDTLDVKHIFDEAPMAFPNGCHIVELEVDPETGVVTIDRYVTVNDFGTLVNPMLVQGQAHGGIVQGIGQALMERTSYSEDGQLLSGSYSDYALPRASDVPSLGFSSHAVPALTNPLGAKGCGEAGCAGSLPAVMNAVVDALSARGIQHIDMPATPEVIWRALHPEAA</sequence>
<dbReference type="GO" id="GO:0016491">
    <property type="term" value="F:oxidoreductase activity"/>
    <property type="evidence" value="ECO:0007669"/>
    <property type="project" value="UniProtKB-KW"/>
</dbReference>
<dbReference type="Pfam" id="PF20256">
    <property type="entry name" value="MoCoBD_2"/>
    <property type="match status" value="1"/>
</dbReference>
<dbReference type="PANTHER" id="PTHR11908:SF132">
    <property type="entry name" value="ALDEHYDE OXIDASE 1-RELATED"/>
    <property type="match status" value="1"/>
</dbReference>
<keyword evidence="2" id="KW-0560">Oxidoreductase</keyword>
<dbReference type="Pfam" id="PF02738">
    <property type="entry name" value="MoCoBD_1"/>
    <property type="match status" value="1"/>
</dbReference>